<keyword evidence="5 7" id="KW-0472">Membrane</keyword>
<feature type="transmembrane region" description="Helical" evidence="7">
    <location>
        <begin position="400"/>
        <end position="424"/>
    </location>
</feature>
<dbReference type="Gene3D" id="1.20.1720.10">
    <property type="entry name" value="Multidrug resistance protein D"/>
    <property type="match status" value="1"/>
</dbReference>
<dbReference type="SUPFAM" id="SSF103473">
    <property type="entry name" value="MFS general substrate transporter"/>
    <property type="match status" value="1"/>
</dbReference>
<feature type="region of interest" description="Disordered" evidence="6">
    <location>
        <begin position="670"/>
        <end position="721"/>
    </location>
</feature>
<dbReference type="Pfam" id="PF07690">
    <property type="entry name" value="MFS_1"/>
    <property type="match status" value="1"/>
</dbReference>
<dbReference type="PROSITE" id="PS50850">
    <property type="entry name" value="MFS"/>
    <property type="match status" value="1"/>
</dbReference>
<feature type="transmembrane region" description="Helical" evidence="7">
    <location>
        <begin position="456"/>
        <end position="482"/>
    </location>
</feature>
<organism evidence="9 10">
    <name type="scientific">Hohenbuehelia grisea</name>
    <dbReference type="NCBI Taxonomy" id="104357"/>
    <lineage>
        <taxon>Eukaryota</taxon>
        <taxon>Fungi</taxon>
        <taxon>Dikarya</taxon>
        <taxon>Basidiomycota</taxon>
        <taxon>Agaricomycotina</taxon>
        <taxon>Agaricomycetes</taxon>
        <taxon>Agaricomycetidae</taxon>
        <taxon>Agaricales</taxon>
        <taxon>Pleurotineae</taxon>
        <taxon>Pleurotaceae</taxon>
        <taxon>Hohenbuehelia</taxon>
    </lineage>
</organism>
<feature type="transmembrane region" description="Helical" evidence="7">
    <location>
        <begin position="359"/>
        <end position="380"/>
    </location>
</feature>
<dbReference type="InterPro" id="IPR036259">
    <property type="entry name" value="MFS_trans_sf"/>
</dbReference>
<reference evidence="10" key="1">
    <citation type="submission" date="2024-06" db="EMBL/GenBank/DDBJ databases">
        <title>Multi-omics analyses provide insights into the biosynthesis of the anticancer antibiotic pleurotin in Hohenbuehelia grisea.</title>
        <authorList>
            <person name="Weaver J.A."/>
            <person name="Alberti F."/>
        </authorList>
    </citation>
    <scope>NUCLEOTIDE SEQUENCE [LARGE SCALE GENOMIC DNA]</scope>
    <source>
        <strain evidence="10">T-177</strain>
    </source>
</reference>
<dbReference type="InterPro" id="IPR020846">
    <property type="entry name" value="MFS_dom"/>
</dbReference>
<keyword evidence="2" id="KW-0813">Transport</keyword>
<dbReference type="Gene3D" id="1.20.1250.20">
    <property type="entry name" value="MFS general substrate transporter like domains"/>
    <property type="match status" value="1"/>
</dbReference>
<feature type="transmembrane region" description="Helical" evidence="7">
    <location>
        <begin position="259"/>
        <end position="280"/>
    </location>
</feature>
<evidence type="ECO:0000256" key="3">
    <source>
        <dbReference type="ARBA" id="ARBA00022692"/>
    </source>
</evidence>
<feature type="transmembrane region" description="Helical" evidence="7">
    <location>
        <begin position="551"/>
        <end position="571"/>
    </location>
</feature>
<keyword evidence="3 7" id="KW-0812">Transmembrane</keyword>
<evidence type="ECO:0000256" key="1">
    <source>
        <dbReference type="ARBA" id="ARBA00004141"/>
    </source>
</evidence>
<comment type="subcellular location">
    <subcellularLocation>
        <location evidence="1">Membrane</location>
        <topology evidence="1">Multi-pass membrane protein</topology>
    </subcellularLocation>
</comment>
<feature type="transmembrane region" description="Helical" evidence="7">
    <location>
        <begin position="148"/>
        <end position="170"/>
    </location>
</feature>
<feature type="transmembrane region" description="Helical" evidence="7">
    <location>
        <begin position="61"/>
        <end position="81"/>
    </location>
</feature>
<sequence>MAASLASTASLVSPIAKWRAYTLLFILSTAQLLDIFSVTAPTIALPAISEATHIAHTDAEWIINAYSLTFGAFLLTAGRASELTGPRYLFVAGFTLVGVCVLGCGFAQRGEVIFAVRAIQGIGAAMTIPAALTMITTTFPQRGEQDRALGIFAGFGAMGSVSGLVLGGVISQLLSWRWVFWILAMVVLPLAALTFFIAPPDHPSSEMARAQREKGDDLHTRASLRTMDWLGLFTVTLALALLTYGLSAGPSRGWSSPGVLVPLIIGVVLLPVFLGVEVLLDRRLRNASPIITHPPSQYGSAKPTDGALVHPRSAGPADPYRMVREDTIQMDEPAAGKVEVDTINTAIAPRRAQPLIPPALWALPEFVPLFFIILSEYLFMNVVIYQESLVFQQVWGTTPLGAALRIIPFGITGFITTISSGLVTPHVSPRPILIVGQLLMMGSALLLTFAKTEDTYWRLVLPALILAALGVASGFVAANIALLRTPLRATPAQRARLPPDSTALIGAIFNADLQIGSTLGLAIATAVTTRVNSIGTGNGVADPTNYSGYRASYFFLLGLAAFEAILAAVALRGGWRARSGDSAPTTVEKLESGPGNIASGASDDNLKGRQHLHAHLGEEHHPNQDAHGISEQHRVVREARSYDMTQTIDGGNVNPSQAMAAAERMLRASEATLASPEGRRRRGDRGGLGGRAVDSSTTVDDWEAEVERRDEDVPPVPSLRG</sequence>
<feature type="transmembrane region" description="Helical" evidence="7">
    <location>
        <begin position="503"/>
        <end position="531"/>
    </location>
</feature>
<dbReference type="InterPro" id="IPR011701">
    <property type="entry name" value="MFS"/>
</dbReference>
<dbReference type="EMBL" id="JASNQZ010000002">
    <property type="protein sequence ID" value="KAL0959583.1"/>
    <property type="molecule type" value="Genomic_DNA"/>
</dbReference>
<evidence type="ECO:0000256" key="5">
    <source>
        <dbReference type="ARBA" id="ARBA00023136"/>
    </source>
</evidence>
<dbReference type="Proteomes" id="UP001556367">
    <property type="component" value="Unassembled WGS sequence"/>
</dbReference>
<dbReference type="PANTHER" id="PTHR42718:SF9">
    <property type="entry name" value="MAJOR FACILITATOR SUPERFAMILY MULTIDRUG TRANSPORTER MFSC"/>
    <property type="match status" value="1"/>
</dbReference>
<evidence type="ECO:0000256" key="7">
    <source>
        <dbReference type="SAM" id="Phobius"/>
    </source>
</evidence>
<evidence type="ECO:0000256" key="6">
    <source>
        <dbReference type="SAM" id="MobiDB-lite"/>
    </source>
</evidence>
<evidence type="ECO:0000313" key="10">
    <source>
        <dbReference type="Proteomes" id="UP001556367"/>
    </source>
</evidence>
<feature type="transmembrane region" description="Helical" evidence="7">
    <location>
        <begin position="431"/>
        <end position="450"/>
    </location>
</feature>
<dbReference type="PANTHER" id="PTHR42718">
    <property type="entry name" value="MAJOR FACILITATOR SUPERFAMILY MULTIDRUG TRANSPORTER MFSC"/>
    <property type="match status" value="1"/>
</dbReference>
<proteinExistence type="predicted"/>
<feature type="region of interest" description="Disordered" evidence="6">
    <location>
        <begin position="577"/>
        <end position="605"/>
    </location>
</feature>
<feature type="transmembrane region" description="Helical" evidence="7">
    <location>
        <begin position="114"/>
        <end position="136"/>
    </location>
</feature>
<feature type="transmembrane region" description="Helical" evidence="7">
    <location>
        <begin position="176"/>
        <end position="198"/>
    </location>
</feature>
<feature type="domain" description="Major facilitator superfamily (MFS) profile" evidence="8">
    <location>
        <begin position="23"/>
        <end position="576"/>
    </location>
</feature>
<evidence type="ECO:0000313" key="9">
    <source>
        <dbReference type="EMBL" id="KAL0959583.1"/>
    </source>
</evidence>
<evidence type="ECO:0000259" key="8">
    <source>
        <dbReference type="PROSITE" id="PS50850"/>
    </source>
</evidence>
<protein>
    <recommendedName>
        <fullName evidence="8">Major facilitator superfamily (MFS) profile domain-containing protein</fullName>
    </recommendedName>
</protein>
<keyword evidence="4 7" id="KW-1133">Transmembrane helix</keyword>
<gene>
    <name evidence="9" type="ORF">HGRIS_011293</name>
</gene>
<evidence type="ECO:0000256" key="4">
    <source>
        <dbReference type="ARBA" id="ARBA00022989"/>
    </source>
</evidence>
<feature type="transmembrane region" description="Helical" evidence="7">
    <location>
        <begin position="229"/>
        <end position="247"/>
    </location>
</feature>
<accession>A0ABR3JUN5</accession>
<feature type="transmembrane region" description="Helical" evidence="7">
    <location>
        <begin position="88"/>
        <end position="108"/>
    </location>
</feature>
<evidence type="ECO:0000256" key="2">
    <source>
        <dbReference type="ARBA" id="ARBA00022448"/>
    </source>
</evidence>
<name>A0ABR3JUN5_9AGAR</name>
<keyword evidence="10" id="KW-1185">Reference proteome</keyword>
<comment type="caution">
    <text evidence="9">The sequence shown here is derived from an EMBL/GenBank/DDBJ whole genome shotgun (WGS) entry which is preliminary data.</text>
</comment>